<dbReference type="Proteomes" id="UP001597262">
    <property type="component" value="Unassembled WGS sequence"/>
</dbReference>
<keyword evidence="2" id="KW-0732">Signal</keyword>
<keyword evidence="5" id="KW-1185">Reference proteome</keyword>
<feature type="domain" description="Copper amine oxidase-like N-terminal" evidence="3">
    <location>
        <begin position="217"/>
        <end position="324"/>
    </location>
</feature>
<sequence>MKKSSMIALSCLLAMSLTAGTALAKPGNGQGAEKKAEAAENVQIEVKATVTGAQTETKVVEASKAQEKAKEKAAKEQEKAVKEQEKTAKEQEKAKDKAEKKATVTTDTYGPGHNGYKGLLKAIENVKDKPAGAVLANLLLTKYEVKLSPEMKVVLEGIREKGEALKKAAELMEKSGSVTDAVYLQEEAVLVDVTNLESYKQLGKMLDKLGKKGVKLYVNGEQPTTNATPIVKDGSTLVPFRAISEALQAEVAWNPTERSITVTKDGVTLKLIINSKTAVVNGQQQTLDVPASVVNGTTVVPVRFVSEAFDAIVKWEPVSQSVVIYDQPTTPTTTQQTTQTTTEPTTPTTQTTTTTTTQQ</sequence>
<feature type="region of interest" description="Disordered" evidence="1">
    <location>
        <begin position="330"/>
        <end position="359"/>
    </location>
</feature>
<feature type="chain" id="PRO_5046047180" evidence="2">
    <location>
        <begin position="25"/>
        <end position="359"/>
    </location>
</feature>
<gene>
    <name evidence="4" type="ORF">ACFQ3W_04085</name>
</gene>
<accession>A0ABW3RUD6</accession>
<dbReference type="InterPro" id="IPR036582">
    <property type="entry name" value="Mao_N_sf"/>
</dbReference>
<organism evidence="4 5">
    <name type="scientific">Paenibacillus puldeungensis</name>
    <dbReference type="NCBI Taxonomy" id="696536"/>
    <lineage>
        <taxon>Bacteria</taxon>
        <taxon>Bacillati</taxon>
        <taxon>Bacillota</taxon>
        <taxon>Bacilli</taxon>
        <taxon>Bacillales</taxon>
        <taxon>Paenibacillaceae</taxon>
        <taxon>Paenibacillus</taxon>
    </lineage>
</organism>
<dbReference type="SUPFAM" id="SSF55383">
    <property type="entry name" value="Copper amine oxidase, domain N"/>
    <property type="match status" value="1"/>
</dbReference>
<evidence type="ECO:0000313" key="5">
    <source>
        <dbReference type="Proteomes" id="UP001597262"/>
    </source>
</evidence>
<comment type="caution">
    <text evidence="4">The sequence shown here is derived from an EMBL/GenBank/DDBJ whole genome shotgun (WGS) entry which is preliminary data.</text>
</comment>
<reference evidence="5" key="1">
    <citation type="journal article" date="2019" name="Int. J. Syst. Evol. Microbiol.">
        <title>The Global Catalogue of Microorganisms (GCM) 10K type strain sequencing project: providing services to taxonomists for standard genome sequencing and annotation.</title>
        <authorList>
            <consortium name="The Broad Institute Genomics Platform"/>
            <consortium name="The Broad Institute Genome Sequencing Center for Infectious Disease"/>
            <person name="Wu L."/>
            <person name="Ma J."/>
        </authorList>
    </citation>
    <scope>NUCLEOTIDE SEQUENCE [LARGE SCALE GENOMIC DNA]</scope>
    <source>
        <strain evidence="5">CCUG 59189</strain>
    </source>
</reference>
<evidence type="ECO:0000259" key="3">
    <source>
        <dbReference type="Pfam" id="PF07833"/>
    </source>
</evidence>
<feature type="signal peptide" evidence="2">
    <location>
        <begin position="1"/>
        <end position="24"/>
    </location>
</feature>
<evidence type="ECO:0000256" key="1">
    <source>
        <dbReference type="SAM" id="MobiDB-lite"/>
    </source>
</evidence>
<dbReference type="Gene3D" id="3.30.457.10">
    <property type="entry name" value="Copper amine oxidase-like, N-terminal domain"/>
    <property type="match status" value="1"/>
</dbReference>
<dbReference type="Pfam" id="PF07833">
    <property type="entry name" value="Cu_amine_oxidN1"/>
    <property type="match status" value="1"/>
</dbReference>
<name>A0ABW3RUD6_9BACL</name>
<evidence type="ECO:0000256" key="2">
    <source>
        <dbReference type="SAM" id="SignalP"/>
    </source>
</evidence>
<feature type="region of interest" description="Disordered" evidence="1">
    <location>
        <begin position="55"/>
        <end position="110"/>
    </location>
</feature>
<feature type="compositionally biased region" description="Basic and acidic residues" evidence="1">
    <location>
        <begin position="58"/>
        <end position="102"/>
    </location>
</feature>
<dbReference type="InterPro" id="IPR012854">
    <property type="entry name" value="Cu_amine_oxidase-like_N"/>
</dbReference>
<protein>
    <submittedName>
        <fullName evidence="4">Copper amine oxidase N-terminal domain-containing protein</fullName>
    </submittedName>
</protein>
<evidence type="ECO:0000313" key="4">
    <source>
        <dbReference type="EMBL" id="MFD1175480.1"/>
    </source>
</evidence>
<proteinExistence type="predicted"/>
<dbReference type="RefSeq" id="WP_379316878.1">
    <property type="nucleotide sequence ID" value="NZ_JBHTLM010000002.1"/>
</dbReference>
<dbReference type="EMBL" id="JBHTLM010000002">
    <property type="protein sequence ID" value="MFD1175480.1"/>
    <property type="molecule type" value="Genomic_DNA"/>
</dbReference>